<keyword evidence="2" id="KW-1185">Reference proteome</keyword>
<accession>A0A975GIF6</accession>
<dbReference type="Pfam" id="PF07505">
    <property type="entry name" value="DUF5131"/>
    <property type="match status" value="1"/>
</dbReference>
<dbReference type="EMBL" id="CP061799">
    <property type="protein sequence ID" value="QTA82289.1"/>
    <property type="molecule type" value="Genomic_DNA"/>
</dbReference>
<evidence type="ECO:0000313" key="1">
    <source>
        <dbReference type="EMBL" id="QTA82289.1"/>
    </source>
</evidence>
<dbReference type="KEGG" id="dli:dnl_46630"/>
<dbReference type="Proteomes" id="UP000663720">
    <property type="component" value="Chromosome"/>
</dbReference>
<reference evidence="1" key="1">
    <citation type="journal article" date="2021" name="Microb. Physiol.">
        <title>Proteogenomic Insights into the Physiology of Marine, Sulfate-Reducing, Filamentous Desulfonema limicola and Desulfonema magnum.</title>
        <authorList>
            <person name="Schnaars V."/>
            <person name="Wohlbrand L."/>
            <person name="Scheve S."/>
            <person name="Hinrichs C."/>
            <person name="Reinhardt R."/>
            <person name="Rabus R."/>
        </authorList>
    </citation>
    <scope>NUCLEOTIDE SEQUENCE</scope>
    <source>
        <strain evidence="1">5ac10</strain>
    </source>
</reference>
<organism evidence="1 2">
    <name type="scientific">Desulfonema limicola</name>
    <dbReference type="NCBI Taxonomy" id="45656"/>
    <lineage>
        <taxon>Bacteria</taxon>
        <taxon>Pseudomonadati</taxon>
        <taxon>Thermodesulfobacteriota</taxon>
        <taxon>Desulfobacteria</taxon>
        <taxon>Desulfobacterales</taxon>
        <taxon>Desulfococcaceae</taxon>
        <taxon>Desulfonema</taxon>
    </lineage>
</organism>
<proteinExistence type="predicted"/>
<name>A0A975GIF6_9BACT</name>
<protein>
    <submittedName>
        <fullName evidence="1">DUF5131</fullName>
    </submittedName>
</protein>
<dbReference type="RefSeq" id="WP_207688234.1">
    <property type="nucleotide sequence ID" value="NZ_CP061799.1"/>
</dbReference>
<gene>
    <name evidence="1" type="ORF">dnl_46630</name>
</gene>
<dbReference type="AlphaFoldDB" id="A0A975GIF6"/>
<evidence type="ECO:0000313" key="2">
    <source>
        <dbReference type="Proteomes" id="UP000663720"/>
    </source>
</evidence>
<dbReference type="InterPro" id="IPR011101">
    <property type="entry name" value="DUF5131"/>
</dbReference>
<sequence>MSTNTKIEWTESTWNPVTGCTKISEGCQNCYAERMAKRLAGRHGYSKENPFQVTLHPNRLAQPLKWKGNHIIFVCSMGDIFHKDVPEDYILQILDIIKKSPNHTFQILTKRAERMLEISKKIGQWPDNVWMGVTVESKSCTERINMLNKVKSTVRFLSCEPLLNDLGKLDLKKINWVIVGGESGFSSRPMLPKWATSIRDQCLKAEIPYFFKQWGGFNKKKAGRSLEGKEWNQMPEVLTPKSLSF</sequence>